<keyword evidence="1" id="KW-1133">Transmembrane helix</keyword>
<dbReference type="Proteomes" id="UP000078555">
    <property type="component" value="Unassembled WGS sequence"/>
</dbReference>
<proteinExistence type="predicted"/>
<evidence type="ECO:0000313" key="2">
    <source>
        <dbReference type="EMBL" id="SBT33846.1"/>
    </source>
</evidence>
<evidence type="ECO:0000256" key="1">
    <source>
        <dbReference type="SAM" id="Phobius"/>
    </source>
</evidence>
<keyword evidence="1" id="KW-0812">Transmembrane</keyword>
<dbReference type="AlphaFoldDB" id="A0A1A8YQS0"/>
<sequence>MKLCSNKPSATSYEKAGRSINKRCNIEDVEEVKEKNYARGRILSLPFLKILIFTLLLWIIQCSTDFLCRAGPNGQQDSKGTTYFRVNRLLAQPLLEFDSIFKIYEENFLNKMGCNEDEKQKIKSTVKSYFDKINWESAHPPMQPNIPMLPQKRMSRDSKISKIKEFLENFDTFVSPTFIAFGSALSLYKGEKKISLILLIILLMKVTNFFWDIRHVADHFKILDFRLPLE</sequence>
<reference evidence="3" key="1">
    <citation type="submission" date="2016-05" db="EMBL/GenBank/DDBJ databases">
        <authorList>
            <person name="Naeem R."/>
        </authorList>
    </citation>
    <scope>NUCLEOTIDE SEQUENCE [LARGE SCALE GENOMIC DNA]</scope>
</reference>
<dbReference type="EMBL" id="FLRD01000061">
    <property type="protein sequence ID" value="SBT33846.1"/>
    <property type="molecule type" value="Genomic_DNA"/>
</dbReference>
<organism evidence="2 3">
    <name type="scientific">Plasmodium ovale wallikeri</name>
    <dbReference type="NCBI Taxonomy" id="864142"/>
    <lineage>
        <taxon>Eukaryota</taxon>
        <taxon>Sar</taxon>
        <taxon>Alveolata</taxon>
        <taxon>Apicomplexa</taxon>
        <taxon>Aconoidasida</taxon>
        <taxon>Haemosporida</taxon>
        <taxon>Plasmodiidae</taxon>
        <taxon>Plasmodium</taxon>
        <taxon>Plasmodium (Plasmodium)</taxon>
    </lineage>
</organism>
<evidence type="ECO:0000313" key="3">
    <source>
        <dbReference type="Proteomes" id="UP000078555"/>
    </source>
</evidence>
<name>A0A1A8YQS0_PLAOA</name>
<feature type="transmembrane region" description="Helical" evidence="1">
    <location>
        <begin position="42"/>
        <end position="60"/>
    </location>
</feature>
<accession>A0A1A8YQS0</accession>
<gene>
    <name evidence="2" type="ORF">POVWA1_019160</name>
</gene>
<keyword evidence="3" id="KW-1185">Reference proteome</keyword>
<keyword evidence="1" id="KW-0472">Membrane</keyword>
<protein>
    <submittedName>
        <fullName evidence="2">Pv-fam-h protein</fullName>
    </submittedName>
</protein>